<comment type="caution">
    <text evidence="2">The sequence shown here is derived from an EMBL/GenBank/DDBJ whole genome shotgun (WGS) entry which is preliminary data.</text>
</comment>
<feature type="chain" id="PRO_5013062455" evidence="1">
    <location>
        <begin position="16"/>
        <end position="190"/>
    </location>
</feature>
<evidence type="ECO:0000313" key="2">
    <source>
        <dbReference type="EMBL" id="ETO28759.1"/>
    </source>
</evidence>
<feature type="non-terminal residue" evidence="2">
    <location>
        <position position="190"/>
    </location>
</feature>
<proteinExistence type="predicted"/>
<gene>
    <name evidence="2" type="ORF">RFI_08367</name>
</gene>
<dbReference type="Proteomes" id="UP000023152">
    <property type="component" value="Unassembled WGS sequence"/>
</dbReference>
<evidence type="ECO:0000256" key="1">
    <source>
        <dbReference type="SAM" id="SignalP"/>
    </source>
</evidence>
<evidence type="ECO:0000313" key="3">
    <source>
        <dbReference type="Proteomes" id="UP000023152"/>
    </source>
</evidence>
<dbReference type="EMBL" id="ASPP01006480">
    <property type="protein sequence ID" value="ETO28759.1"/>
    <property type="molecule type" value="Genomic_DNA"/>
</dbReference>
<feature type="non-terminal residue" evidence="2">
    <location>
        <position position="1"/>
    </location>
</feature>
<keyword evidence="3" id="KW-1185">Reference proteome</keyword>
<dbReference type="AlphaFoldDB" id="X6NSM4"/>
<organism evidence="2 3">
    <name type="scientific">Reticulomyxa filosa</name>
    <dbReference type="NCBI Taxonomy" id="46433"/>
    <lineage>
        <taxon>Eukaryota</taxon>
        <taxon>Sar</taxon>
        <taxon>Rhizaria</taxon>
        <taxon>Retaria</taxon>
        <taxon>Foraminifera</taxon>
        <taxon>Monothalamids</taxon>
        <taxon>Reticulomyxidae</taxon>
        <taxon>Reticulomyxa</taxon>
    </lineage>
</organism>
<reference evidence="2 3" key="1">
    <citation type="journal article" date="2013" name="Curr. Biol.">
        <title>The Genome of the Foraminiferan Reticulomyxa filosa.</title>
        <authorList>
            <person name="Glockner G."/>
            <person name="Hulsmann N."/>
            <person name="Schleicher M."/>
            <person name="Noegel A.A."/>
            <person name="Eichinger L."/>
            <person name="Gallinger C."/>
            <person name="Pawlowski J."/>
            <person name="Sierra R."/>
            <person name="Euteneuer U."/>
            <person name="Pillet L."/>
            <person name="Moustafa A."/>
            <person name="Platzer M."/>
            <person name="Groth M."/>
            <person name="Szafranski K."/>
            <person name="Schliwa M."/>
        </authorList>
    </citation>
    <scope>NUCLEOTIDE SEQUENCE [LARGE SCALE GENOMIC DNA]</scope>
</reference>
<name>X6NSM4_RETFI</name>
<accession>X6NSM4</accession>
<feature type="signal peptide" evidence="1">
    <location>
        <begin position="1"/>
        <end position="15"/>
    </location>
</feature>
<sequence length="190" mass="21864">YFICCLLCIRGRLVAKVCFKDGIDGQHPNWMTIQCKSGSSDIVPSGGGVSTIVLGIDKGNLYVMGRPTSLTFTHNDSETDAVKSLMIAVRRHRLEVYVCNKKHDSQEKKWSVDEDMSPFFQQPLHRCTWNFSLQMSFASIQNIDEKSTSVPMTLYHIAVWTWISLNSRDFVLMKKYFILPKKKKKKLRIH</sequence>
<keyword evidence="1" id="KW-0732">Signal</keyword>
<protein>
    <submittedName>
        <fullName evidence="2">Uncharacterized protein</fullName>
    </submittedName>
</protein>